<keyword evidence="7 8" id="KW-0472">Membrane</keyword>
<evidence type="ECO:0000256" key="7">
    <source>
        <dbReference type="ARBA" id="ARBA00023136"/>
    </source>
</evidence>
<evidence type="ECO:0000256" key="3">
    <source>
        <dbReference type="ARBA" id="ARBA00022448"/>
    </source>
</evidence>
<organism evidence="10 11">
    <name type="scientific">Sphingobium nicotianae</name>
    <dbReference type="NCBI Taxonomy" id="2782607"/>
    <lineage>
        <taxon>Bacteria</taxon>
        <taxon>Pseudomonadati</taxon>
        <taxon>Pseudomonadota</taxon>
        <taxon>Alphaproteobacteria</taxon>
        <taxon>Sphingomonadales</taxon>
        <taxon>Sphingomonadaceae</taxon>
        <taxon>Sphingobium</taxon>
    </lineage>
</organism>
<dbReference type="InterPro" id="IPR013525">
    <property type="entry name" value="ABC2_TM"/>
</dbReference>
<keyword evidence="4" id="KW-1003">Cell membrane</keyword>
<comment type="subcellular location">
    <subcellularLocation>
        <location evidence="1">Cell membrane</location>
        <topology evidence="1">Multi-pass membrane protein</topology>
    </subcellularLocation>
</comment>
<feature type="transmembrane region" description="Helical" evidence="8">
    <location>
        <begin position="189"/>
        <end position="212"/>
    </location>
</feature>
<keyword evidence="6 8" id="KW-1133">Transmembrane helix</keyword>
<feature type="transmembrane region" description="Helical" evidence="8">
    <location>
        <begin position="37"/>
        <end position="57"/>
    </location>
</feature>
<dbReference type="EMBL" id="JAHGAW010000003">
    <property type="protein sequence ID" value="MBT2186496.1"/>
    <property type="molecule type" value="Genomic_DNA"/>
</dbReference>
<comment type="similarity">
    <text evidence="2">Belongs to the ABC-2 integral membrane protein family.</text>
</comment>
<keyword evidence="5 8" id="KW-0812">Transmembrane</keyword>
<dbReference type="PANTHER" id="PTHR30294">
    <property type="entry name" value="MEMBRANE COMPONENT OF ABC TRANSPORTER YHHJ-RELATED"/>
    <property type="match status" value="1"/>
</dbReference>
<feature type="transmembrane region" description="Helical" evidence="8">
    <location>
        <begin position="268"/>
        <end position="290"/>
    </location>
</feature>
<accession>A0A9X1IQB6</accession>
<dbReference type="GO" id="GO:0140359">
    <property type="term" value="F:ABC-type transporter activity"/>
    <property type="evidence" value="ECO:0007669"/>
    <property type="project" value="InterPro"/>
</dbReference>
<name>A0A9X1IQB6_9SPHN</name>
<feature type="domain" description="ABC transmembrane type-2" evidence="9">
    <location>
        <begin position="144"/>
        <end position="382"/>
    </location>
</feature>
<evidence type="ECO:0000313" key="11">
    <source>
        <dbReference type="Proteomes" id="UP001138757"/>
    </source>
</evidence>
<feature type="transmembrane region" description="Helical" evidence="8">
    <location>
        <begin position="238"/>
        <end position="262"/>
    </location>
</feature>
<dbReference type="PROSITE" id="PS51012">
    <property type="entry name" value="ABC_TM2"/>
    <property type="match status" value="1"/>
</dbReference>
<dbReference type="Gene3D" id="3.40.1710.10">
    <property type="entry name" value="abc type-2 transporter like domain"/>
    <property type="match status" value="1"/>
</dbReference>
<sequence>MTEEALPVEAAKPQGSSRRRLLALMMKEYAQIRRDPSTFLIAFVMPLLLLFLFGYAVSLDPRATRIGLVVQDESAPAARLAEAFARSPYFSVTTLRSIAPARDLMVQDKVRGLVVIPADFGASVEKGRPQPIQIVTDGTQPNQATFIASYAEGVRTNWMISEMGMRGAPPPIDVSQRVWFNPGLQSRFFLVPGSIAIVMTMIGTLLTALVVAREWERGTMEALLATPVRMSEFIASKVLPYFLLGLASMALCTVLAITLFGLPFRGSVLALLAIASAFLMPALGLGLFISSATKNQFVASQAALFASFLPTFLLSGFIFEIASMPWPIQALTYAVPARYLIPALQTVFMAGDVWPIILPNIAIMLCFGMVFFFLCFRATRRSLDA</sequence>
<evidence type="ECO:0000259" key="9">
    <source>
        <dbReference type="PROSITE" id="PS51012"/>
    </source>
</evidence>
<comment type="caution">
    <text evidence="10">The sequence shown here is derived from an EMBL/GenBank/DDBJ whole genome shotgun (WGS) entry which is preliminary data.</text>
</comment>
<dbReference type="GO" id="GO:0005886">
    <property type="term" value="C:plasma membrane"/>
    <property type="evidence" value="ECO:0007669"/>
    <property type="project" value="UniProtKB-SubCell"/>
</dbReference>
<dbReference type="InterPro" id="IPR051449">
    <property type="entry name" value="ABC-2_transporter_component"/>
</dbReference>
<evidence type="ECO:0000256" key="8">
    <source>
        <dbReference type="SAM" id="Phobius"/>
    </source>
</evidence>
<evidence type="ECO:0000256" key="2">
    <source>
        <dbReference type="ARBA" id="ARBA00007783"/>
    </source>
</evidence>
<reference evidence="10" key="1">
    <citation type="submission" date="2021-05" db="EMBL/GenBank/DDBJ databases">
        <title>Genome of Sphingobium sp. strain.</title>
        <authorList>
            <person name="Fan R."/>
        </authorList>
    </citation>
    <scope>NUCLEOTIDE SEQUENCE</scope>
    <source>
        <strain evidence="10">H33</strain>
    </source>
</reference>
<dbReference type="RefSeq" id="WP_214622227.1">
    <property type="nucleotide sequence ID" value="NZ_JAHGAW010000003.1"/>
</dbReference>
<dbReference type="InterPro" id="IPR047817">
    <property type="entry name" value="ABC2_TM_bact-type"/>
</dbReference>
<evidence type="ECO:0000256" key="4">
    <source>
        <dbReference type="ARBA" id="ARBA00022475"/>
    </source>
</evidence>
<feature type="transmembrane region" description="Helical" evidence="8">
    <location>
        <begin position="302"/>
        <end position="322"/>
    </location>
</feature>
<protein>
    <submittedName>
        <fullName evidence="10">ABC transporter permease</fullName>
    </submittedName>
</protein>
<dbReference type="Pfam" id="PF12698">
    <property type="entry name" value="ABC2_membrane_3"/>
    <property type="match status" value="1"/>
</dbReference>
<keyword evidence="11" id="KW-1185">Reference proteome</keyword>
<evidence type="ECO:0000313" key="10">
    <source>
        <dbReference type="EMBL" id="MBT2186496.1"/>
    </source>
</evidence>
<proteinExistence type="inferred from homology"/>
<evidence type="ECO:0000256" key="6">
    <source>
        <dbReference type="ARBA" id="ARBA00022989"/>
    </source>
</evidence>
<gene>
    <name evidence="10" type="ORF">KK488_05990</name>
</gene>
<feature type="transmembrane region" description="Helical" evidence="8">
    <location>
        <begin position="356"/>
        <end position="376"/>
    </location>
</feature>
<dbReference type="PANTHER" id="PTHR30294:SF29">
    <property type="entry name" value="MULTIDRUG ABC TRANSPORTER PERMEASE YBHS-RELATED"/>
    <property type="match status" value="1"/>
</dbReference>
<evidence type="ECO:0000256" key="5">
    <source>
        <dbReference type="ARBA" id="ARBA00022692"/>
    </source>
</evidence>
<dbReference type="Proteomes" id="UP001138757">
    <property type="component" value="Unassembled WGS sequence"/>
</dbReference>
<dbReference type="AlphaFoldDB" id="A0A9X1IQB6"/>
<evidence type="ECO:0000256" key="1">
    <source>
        <dbReference type="ARBA" id="ARBA00004651"/>
    </source>
</evidence>
<keyword evidence="3" id="KW-0813">Transport</keyword>